<protein>
    <recommendedName>
        <fullName evidence="1">R13L1/DRL21-like LRR repeat region domain-containing protein</fullName>
    </recommendedName>
</protein>
<dbReference type="SUPFAM" id="SSF52058">
    <property type="entry name" value="L domain-like"/>
    <property type="match status" value="1"/>
</dbReference>
<dbReference type="OMA" id="LVIRRCK"/>
<gene>
    <name evidence="2" type="ORF">TRITD_3Bv1G022510</name>
</gene>
<dbReference type="Proteomes" id="UP000324705">
    <property type="component" value="Chromosome 3B"/>
</dbReference>
<dbReference type="AlphaFoldDB" id="A0A9R1Q7P5"/>
<name>A0A9R1Q7P5_TRITD</name>
<sequence length="402" mass="45374">MTLLTSLRCLNLFGTKINQVPKGIGKLKFLTHLRDYPVGDGSDNAVVQGGWNLKELSSLSQMRHLSLVKLERAAHYSINGVLTDKKHLKELGLQWTAHGEVSYSEEDVSNTEKVFEQLIPPHNLEDLSIFRFFGRQYPTWFGTTYLSSLIYLKLVDVRSCVELPPIGQLSNLKFLRIDGAHAVTKVGPKFAGFKKGDRVCNEFRAFPKLEWLIFKDMPNWEVWSSFEEEVADDGRGADGTAEIRKEDVQSARLQLLPCLVSLQLVDCPKLRALPPQLGEDTASLKQVVLIGINNLMAMEDFPLIPQLIIKNCEGLERVCNLPLVTDLRVLGCPNLKHVEGLASLQQLGLGEDMQQEISSRWVPELQEQHRQLHGEDLDVYTWSTHRTDGWFASTRKASDILS</sequence>
<reference evidence="2 3" key="1">
    <citation type="submission" date="2017-09" db="EMBL/GenBank/DDBJ databases">
        <authorList>
            <consortium name="International Durum Wheat Genome Sequencing Consortium (IDWGSC)"/>
            <person name="Milanesi L."/>
        </authorList>
    </citation>
    <scope>NUCLEOTIDE SEQUENCE [LARGE SCALE GENOMIC DNA]</scope>
    <source>
        <strain evidence="3">cv. Svevo</strain>
    </source>
</reference>
<evidence type="ECO:0000313" key="3">
    <source>
        <dbReference type="Proteomes" id="UP000324705"/>
    </source>
</evidence>
<feature type="domain" description="R13L1/DRL21-like LRR repeat region" evidence="1">
    <location>
        <begin position="53"/>
        <end position="178"/>
    </location>
</feature>
<dbReference type="InterPro" id="IPR056789">
    <property type="entry name" value="LRR_R13L1-DRL21"/>
</dbReference>
<evidence type="ECO:0000313" key="2">
    <source>
        <dbReference type="EMBL" id="VAH72304.1"/>
    </source>
</evidence>
<dbReference type="Gramene" id="TRITD3Bv1G022510.1">
    <property type="protein sequence ID" value="TRITD3Bv1G022510.1"/>
    <property type="gene ID" value="TRITD3Bv1G022510"/>
</dbReference>
<organism evidence="2 3">
    <name type="scientific">Triticum turgidum subsp. durum</name>
    <name type="common">Durum wheat</name>
    <name type="synonym">Triticum durum</name>
    <dbReference type="NCBI Taxonomy" id="4567"/>
    <lineage>
        <taxon>Eukaryota</taxon>
        <taxon>Viridiplantae</taxon>
        <taxon>Streptophyta</taxon>
        <taxon>Embryophyta</taxon>
        <taxon>Tracheophyta</taxon>
        <taxon>Spermatophyta</taxon>
        <taxon>Magnoliopsida</taxon>
        <taxon>Liliopsida</taxon>
        <taxon>Poales</taxon>
        <taxon>Poaceae</taxon>
        <taxon>BOP clade</taxon>
        <taxon>Pooideae</taxon>
        <taxon>Triticodae</taxon>
        <taxon>Triticeae</taxon>
        <taxon>Triticinae</taxon>
        <taxon>Triticum</taxon>
    </lineage>
</organism>
<evidence type="ECO:0000259" key="1">
    <source>
        <dbReference type="Pfam" id="PF25019"/>
    </source>
</evidence>
<accession>A0A9R1Q7P5</accession>
<dbReference type="PANTHER" id="PTHR47186:SF51">
    <property type="entry name" value="NB-ARC DOMAIN-CONTAINING PROTEIN"/>
    <property type="match status" value="1"/>
</dbReference>
<keyword evidence="3" id="KW-1185">Reference proteome</keyword>
<dbReference type="PANTHER" id="PTHR47186">
    <property type="entry name" value="LEUCINE-RICH REPEAT-CONTAINING PROTEIN 57"/>
    <property type="match status" value="1"/>
</dbReference>
<proteinExistence type="predicted"/>
<dbReference type="Pfam" id="PF25019">
    <property type="entry name" value="LRR_R13L1-DRL21"/>
    <property type="match status" value="1"/>
</dbReference>
<dbReference type="Gene3D" id="3.80.10.10">
    <property type="entry name" value="Ribonuclease Inhibitor"/>
    <property type="match status" value="1"/>
</dbReference>
<dbReference type="InterPro" id="IPR032675">
    <property type="entry name" value="LRR_dom_sf"/>
</dbReference>
<dbReference type="EMBL" id="LT934116">
    <property type="protein sequence ID" value="VAH72304.1"/>
    <property type="molecule type" value="Genomic_DNA"/>
</dbReference>